<organism evidence="1 2">
    <name type="scientific">Rhizopus azygosporus</name>
    <name type="common">Rhizopus microsporus var. azygosporus</name>
    <dbReference type="NCBI Taxonomy" id="86630"/>
    <lineage>
        <taxon>Eukaryota</taxon>
        <taxon>Fungi</taxon>
        <taxon>Fungi incertae sedis</taxon>
        <taxon>Mucoromycota</taxon>
        <taxon>Mucoromycotina</taxon>
        <taxon>Mucoromycetes</taxon>
        <taxon>Mucorales</taxon>
        <taxon>Mucorineae</taxon>
        <taxon>Rhizopodaceae</taxon>
        <taxon>Rhizopus</taxon>
    </lineage>
</organism>
<dbReference type="EMBL" id="PJQL01000019">
    <property type="protein sequence ID" value="RCI01243.1"/>
    <property type="molecule type" value="Genomic_DNA"/>
</dbReference>
<dbReference type="AlphaFoldDB" id="A0A367KG90"/>
<comment type="caution">
    <text evidence="1">The sequence shown here is derived from an EMBL/GenBank/DDBJ whole genome shotgun (WGS) entry which is preliminary data.</text>
</comment>
<dbReference type="Proteomes" id="UP000252139">
    <property type="component" value="Unassembled WGS sequence"/>
</dbReference>
<accession>A0A367KG90</accession>
<sequence length="83" mass="9692">MLANSLNQPQLVEAIDVYAEDSSDKAVTDNDENDNLLDAETSEVAQDFGSRKKRELQKYQFPSNSVHQKNKEYFLFQYYFLFT</sequence>
<keyword evidence="2" id="KW-1185">Reference proteome</keyword>
<evidence type="ECO:0000313" key="2">
    <source>
        <dbReference type="Proteomes" id="UP000252139"/>
    </source>
</evidence>
<protein>
    <submittedName>
        <fullName evidence="1">Uncharacterized protein</fullName>
    </submittedName>
</protein>
<evidence type="ECO:0000313" key="1">
    <source>
        <dbReference type="EMBL" id="RCI01243.1"/>
    </source>
</evidence>
<name>A0A367KG90_RHIAZ</name>
<proteinExistence type="predicted"/>
<gene>
    <name evidence="1" type="ORF">CU097_015812</name>
</gene>
<reference evidence="1 2" key="1">
    <citation type="journal article" date="2018" name="G3 (Bethesda)">
        <title>Phylogenetic and Phylogenomic Definition of Rhizopus Species.</title>
        <authorList>
            <person name="Gryganskyi A.P."/>
            <person name="Golan J."/>
            <person name="Dolatabadi S."/>
            <person name="Mondo S."/>
            <person name="Robb S."/>
            <person name="Idnurm A."/>
            <person name="Muszewska A."/>
            <person name="Steczkiewicz K."/>
            <person name="Masonjones S."/>
            <person name="Liao H.L."/>
            <person name="Gajdeczka M.T."/>
            <person name="Anike F."/>
            <person name="Vuek A."/>
            <person name="Anishchenko I.M."/>
            <person name="Voigt K."/>
            <person name="de Hoog G.S."/>
            <person name="Smith M.E."/>
            <person name="Heitman J."/>
            <person name="Vilgalys R."/>
            <person name="Stajich J.E."/>
        </authorList>
    </citation>
    <scope>NUCLEOTIDE SEQUENCE [LARGE SCALE GENOMIC DNA]</scope>
    <source>
        <strain evidence="1 2">CBS 357.93</strain>
    </source>
</reference>